<proteinExistence type="predicted"/>
<accession>A0AA49JD76</accession>
<sequence length="211" mass="24753">MDTIALVESYYLPCLAYFASIRSSTKILLDNSETYIKQSYRNRCYILGANKIQPLSVPVHRGSGKVCTKDVRVAYGNRWQNNHWRSIASAYGKTPFFAHFADEFHDILFHQHKYLIDLNVDLLSKCLELLQWKHTIHFCQDNDTFIEKKPINDYRGQIQISETKFKNYQFQPIQYMQAFGKDFAPNLSIIDLLFCEGPRADYIIQHSLIQR</sequence>
<name>A0AA49JD76_9BACT</name>
<reference evidence="1" key="2">
    <citation type="journal article" date="2024" name="Antonie Van Leeuwenhoek">
        <title>Roseihalotalea indica gen. nov., sp. nov., a halophilic Bacteroidetes from mesopelagic Southwest Indian Ocean with higher carbohydrate metabolic potential.</title>
        <authorList>
            <person name="Chen B."/>
            <person name="Zhang M."/>
            <person name="Lin D."/>
            <person name="Ye J."/>
            <person name="Tang K."/>
        </authorList>
    </citation>
    <scope>NUCLEOTIDE SEQUENCE</scope>
    <source>
        <strain evidence="1">TK19036</strain>
    </source>
</reference>
<dbReference type="InterPro" id="IPR014985">
    <property type="entry name" value="WbqC"/>
</dbReference>
<dbReference type="EMBL" id="CP120682">
    <property type="protein sequence ID" value="WKN35561.1"/>
    <property type="molecule type" value="Genomic_DNA"/>
</dbReference>
<reference evidence="1" key="1">
    <citation type="journal article" date="2023" name="Comput. Struct. Biotechnol. J.">
        <title>Discovery of a novel marine Bacteroidetes with a rich repertoire of carbohydrate-active enzymes.</title>
        <authorList>
            <person name="Chen B."/>
            <person name="Liu G."/>
            <person name="Chen Q."/>
            <person name="Wang H."/>
            <person name="Liu L."/>
            <person name="Tang K."/>
        </authorList>
    </citation>
    <scope>NUCLEOTIDE SEQUENCE</scope>
    <source>
        <strain evidence="1">TK19036</strain>
    </source>
</reference>
<dbReference type="AlphaFoldDB" id="A0AA49JD76"/>
<evidence type="ECO:0000313" key="1">
    <source>
        <dbReference type="EMBL" id="WKN35561.1"/>
    </source>
</evidence>
<organism evidence="1">
    <name type="scientific">Roseihalotalea indica</name>
    <dbReference type="NCBI Taxonomy" id="2867963"/>
    <lineage>
        <taxon>Bacteria</taxon>
        <taxon>Pseudomonadati</taxon>
        <taxon>Bacteroidota</taxon>
        <taxon>Cytophagia</taxon>
        <taxon>Cytophagales</taxon>
        <taxon>Catalimonadaceae</taxon>
        <taxon>Roseihalotalea</taxon>
    </lineage>
</organism>
<protein>
    <submittedName>
        <fullName evidence="1">WbqC family protein</fullName>
    </submittedName>
</protein>
<gene>
    <name evidence="1" type="ORF">K4G66_24620</name>
</gene>
<dbReference type="Pfam" id="PF08889">
    <property type="entry name" value="WbqC"/>
    <property type="match status" value="2"/>
</dbReference>